<proteinExistence type="inferred from homology"/>
<dbReference type="InterPro" id="IPR007476">
    <property type="entry name" value="RdgC"/>
</dbReference>
<dbReference type="Proteomes" id="UP000182400">
    <property type="component" value="Unassembled WGS sequence"/>
</dbReference>
<dbReference type="AlphaFoldDB" id="A0A1I5ND74"/>
<dbReference type="GO" id="GO:0006310">
    <property type="term" value="P:DNA recombination"/>
    <property type="evidence" value="ECO:0007669"/>
    <property type="project" value="UniProtKB-UniRule"/>
</dbReference>
<dbReference type="HAMAP" id="MF_00194">
    <property type="entry name" value="RdgC"/>
    <property type="match status" value="1"/>
</dbReference>
<evidence type="ECO:0000256" key="5">
    <source>
        <dbReference type="ARBA" id="ARBA00023172"/>
    </source>
</evidence>
<comment type="similarity">
    <text evidence="2 6">Belongs to the RdgC family.</text>
</comment>
<dbReference type="EMBL" id="FOWP01000006">
    <property type="protein sequence ID" value="SFP19642.1"/>
    <property type="molecule type" value="Genomic_DNA"/>
</dbReference>
<evidence type="ECO:0000256" key="4">
    <source>
        <dbReference type="ARBA" id="ARBA00022490"/>
    </source>
</evidence>
<dbReference type="NCBIfam" id="NF001461">
    <property type="entry name" value="PRK00321.1-2"/>
    <property type="match status" value="1"/>
</dbReference>
<evidence type="ECO:0000256" key="1">
    <source>
        <dbReference type="ARBA" id="ARBA00004453"/>
    </source>
</evidence>
<evidence type="ECO:0000256" key="3">
    <source>
        <dbReference type="ARBA" id="ARBA00022296"/>
    </source>
</evidence>
<dbReference type="STRING" id="658457.SAMN05216601_106273"/>
<dbReference type="GO" id="GO:0043590">
    <property type="term" value="C:bacterial nucleoid"/>
    <property type="evidence" value="ECO:0007669"/>
    <property type="project" value="TreeGrafter"/>
</dbReference>
<keyword evidence="5 6" id="KW-0233">DNA recombination</keyword>
<gene>
    <name evidence="6" type="primary">rdgC</name>
    <name evidence="7" type="ORF">SAMN05216601_106273</name>
</gene>
<evidence type="ECO:0000256" key="6">
    <source>
        <dbReference type="HAMAP-Rule" id="MF_00194"/>
    </source>
</evidence>
<dbReference type="NCBIfam" id="NF001462">
    <property type="entry name" value="PRK00321.1-3"/>
    <property type="match status" value="1"/>
</dbReference>
<name>A0A1I5ND74_9GAMM</name>
<dbReference type="NCBIfam" id="NF001464">
    <property type="entry name" value="PRK00321.1-5"/>
    <property type="match status" value="1"/>
</dbReference>
<evidence type="ECO:0000313" key="7">
    <source>
        <dbReference type="EMBL" id="SFP19642.1"/>
    </source>
</evidence>
<dbReference type="PANTHER" id="PTHR38103:SF1">
    <property type="entry name" value="RECOMBINATION-ASSOCIATED PROTEIN RDGC"/>
    <property type="match status" value="1"/>
</dbReference>
<comment type="subcellular location">
    <subcellularLocation>
        <location evidence="1 6">Cytoplasm</location>
        <location evidence="1 6">Nucleoid</location>
    </subcellularLocation>
</comment>
<evidence type="ECO:0000256" key="2">
    <source>
        <dbReference type="ARBA" id="ARBA00008657"/>
    </source>
</evidence>
<comment type="function">
    <text evidence="6">May be involved in recombination.</text>
</comment>
<evidence type="ECO:0000313" key="8">
    <source>
        <dbReference type="Proteomes" id="UP000182400"/>
    </source>
</evidence>
<dbReference type="Pfam" id="PF04381">
    <property type="entry name" value="RdgC"/>
    <property type="match status" value="1"/>
</dbReference>
<reference evidence="7 8" key="1">
    <citation type="submission" date="2016-10" db="EMBL/GenBank/DDBJ databases">
        <authorList>
            <person name="de Groot N.N."/>
        </authorList>
    </citation>
    <scope>NUCLEOTIDE SEQUENCE [LARGE SCALE GENOMIC DNA]</scope>
    <source>
        <strain evidence="7 8">CCUG 59231</strain>
    </source>
</reference>
<protein>
    <recommendedName>
        <fullName evidence="3 6">Recombination-associated protein RdgC</fullName>
    </recommendedName>
</protein>
<accession>A0A1I5ND74</accession>
<dbReference type="GO" id="GO:0003690">
    <property type="term" value="F:double-stranded DNA binding"/>
    <property type="evidence" value="ECO:0007669"/>
    <property type="project" value="TreeGrafter"/>
</dbReference>
<keyword evidence="4 6" id="KW-0963">Cytoplasm</keyword>
<sequence>MILLMARHLHPSLRAGSREPKDGATPATSSSMESHPLMWFRNLLVYRLTQDIPFDAEALETALSSKPARPCASQELTTYGFTAPFGKGADAPLVHVSGDFLLIGARKEERILPGSVVRDALKEKVDEIENTQMRKVYKKERDQIKDEIVQAFLPRAFIRKSGTFAAIAPKQGLILVDSASAKKAEDLLSTLREAIGSLPVRPLSVKIAPTATLTDWLKNQSAAEGFFVLDECELRDTHEDGGVVRCKRQDLTSEEIQLHLSTGKQVTQLSLAWQDKLSFVLDDKLTIKRLRFEDVLQEQAEQDGGDDALAQQDASFILMMMTLVEFLPELFSALGGEEIPQGI</sequence>
<organism evidence="7 8">
    <name type="scientific">Ectopseudomonas composti</name>
    <dbReference type="NCBI Taxonomy" id="658457"/>
    <lineage>
        <taxon>Bacteria</taxon>
        <taxon>Pseudomonadati</taxon>
        <taxon>Pseudomonadota</taxon>
        <taxon>Gammaproteobacteria</taxon>
        <taxon>Pseudomonadales</taxon>
        <taxon>Pseudomonadaceae</taxon>
        <taxon>Ectopseudomonas</taxon>
    </lineage>
</organism>
<dbReference type="GO" id="GO:0000018">
    <property type="term" value="P:regulation of DNA recombination"/>
    <property type="evidence" value="ECO:0007669"/>
    <property type="project" value="TreeGrafter"/>
</dbReference>
<dbReference type="PANTHER" id="PTHR38103">
    <property type="entry name" value="RECOMBINATION-ASSOCIATED PROTEIN RDGC"/>
    <property type="match status" value="1"/>
</dbReference>
<dbReference type="GO" id="GO:0005737">
    <property type="term" value="C:cytoplasm"/>
    <property type="evidence" value="ECO:0007669"/>
    <property type="project" value="UniProtKB-UniRule"/>
</dbReference>